<evidence type="ECO:0000256" key="5">
    <source>
        <dbReference type="ARBA" id="ARBA00023002"/>
    </source>
</evidence>
<evidence type="ECO:0000256" key="4">
    <source>
        <dbReference type="ARBA" id="ARBA00022723"/>
    </source>
</evidence>
<feature type="transmembrane region" description="Helical" evidence="8">
    <location>
        <begin position="12"/>
        <end position="33"/>
    </location>
</feature>
<keyword evidence="4" id="KW-0479">Metal-binding</keyword>
<dbReference type="STRING" id="60175.A0A1V6XKF2"/>
<dbReference type="CDD" id="cd11062">
    <property type="entry name" value="CYP58-like"/>
    <property type="match status" value="1"/>
</dbReference>
<dbReference type="InterPro" id="IPR036396">
    <property type="entry name" value="Cyt_P450_sf"/>
</dbReference>
<evidence type="ECO:0000256" key="2">
    <source>
        <dbReference type="ARBA" id="ARBA00010617"/>
    </source>
</evidence>
<name>A0A1V6XKF2_PENNA</name>
<dbReference type="PANTHER" id="PTHR24305:SF157">
    <property type="entry name" value="N-ACETYLTRYPTOPHAN 6-HYDROXYLASE IVOC-RELATED"/>
    <property type="match status" value="1"/>
</dbReference>
<dbReference type="AlphaFoldDB" id="A0A1V6XKF2"/>
<keyword evidence="10" id="KW-1185">Reference proteome</keyword>
<evidence type="ECO:0000256" key="3">
    <source>
        <dbReference type="ARBA" id="ARBA00022617"/>
    </source>
</evidence>
<dbReference type="OMA" id="FHLLWNP"/>
<sequence length="451" mass="51321">MVPLAFGISEYLLLLVCILIAYKGTQVIYRLYFSPLAKFPGPRLAAATSLYEFYFDIIRGGQFMFELNRLHDKYGPILRINPHELHIKDPSYYDTVYGGPLNKRDRLPSFTQTGLPLSTFQTAPHGLHRERRKLLSPFLSTQSVTSLQPLIQEKVDLVCNHMSRRVGTGEFFDLHSILASFAGDVLSAYVLGRENCYGYLDRVEVTDEWKKNVNGPLEASLLLRHIPSGISQDVKAVYDKPDGESIISTILSNEKVPDTEKELNRMTDELKFLILAWSEAPSQVMAITLFHLLWNPETYQKLRAELDEGFPVVADADWTKLKNLPYLVRKSAVLKEGLRLSAVVTTRLPRSAPEEALQYEKWTIPPGTPISMTTHSILRSPDVYTNPMKFMPERWMGPAEEVRVLGTLIRKFQLELHETDEKNVHIVRDCFNGQTVPGLNLINVKVAKEFN</sequence>
<dbReference type="GO" id="GO:0004497">
    <property type="term" value="F:monooxygenase activity"/>
    <property type="evidence" value="ECO:0007669"/>
    <property type="project" value="UniProtKB-KW"/>
</dbReference>
<keyword evidence="7" id="KW-0503">Monooxygenase</keyword>
<organism evidence="9 10">
    <name type="scientific">Penicillium nalgiovense</name>
    <dbReference type="NCBI Taxonomy" id="60175"/>
    <lineage>
        <taxon>Eukaryota</taxon>
        <taxon>Fungi</taxon>
        <taxon>Dikarya</taxon>
        <taxon>Ascomycota</taxon>
        <taxon>Pezizomycotina</taxon>
        <taxon>Eurotiomycetes</taxon>
        <taxon>Eurotiomycetidae</taxon>
        <taxon>Eurotiales</taxon>
        <taxon>Aspergillaceae</taxon>
        <taxon>Penicillium</taxon>
    </lineage>
</organism>
<dbReference type="InterPro" id="IPR050121">
    <property type="entry name" value="Cytochrome_P450_monoxygenase"/>
</dbReference>
<evidence type="ECO:0000256" key="8">
    <source>
        <dbReference type="SAM" id="Phobius"/>
    </source>
</evidence>
<accession>A0A1V6XKF2</accession>
<dbReference type="EMBL" id="MOOB01000073">
    <property type="protein sequence ID" value="OQE75571.1"/>
    <property type="molecule type" value="Genomic_DNA"/>
</dbReference>
<evidence type="ECO:0000256" key="7">
    <source>
        <dbReference type="ARBA" id="ARBA00023033"/>
    </source>
</evidence>
<keyword evidence="3" id="KW-0349">Heme</keyword>
<evidence type="ECO:0000313" key="10">
    <source>
        <dbReference type="Proteomes" id="UP000191691"/>
    </source>
</evidence>
<dbReference type="InterPro" id="IPR002401">
    <property type="entry name" value="Cyt_P450_E_grp-I"/>
</dbReference>
<evidence type="ECO:0000256" key="1">
    <source>
        <dbReference type="ARBA" id="ARBA00001971"/>
    </source>
</evidence>
<proteinExistence type="inferred from homology"/>
<keyword evidence="6" id="KW-0408">Iron</keyword>
<dbReference type="Gene3D" id="1.10.630.10">
    <property type="entry name" value="Cytochrome P450"/>
    <property type="match status" value="1"/>
</dbReference>
<evidence type="ECO:0008006" key="11">
    <source>
        <dbReference type="Google" id="ProtNLM"/>
    </source>
</evidence>
<evidence type="ECO:0000256" key="6">
    <source>
        <dbReference type="ARBA" id="ARBA00023004"/>
    </source>
</evidence>
<keyword evidence="5" id="KW-0560">Oxidoreductase</keyword>
<reference evidence="10" key="1">
    <citation type="journal article" date="2017" name="Nat. Microbiol.">
        <title>Global analysis of biosynthetic gene clusters reveals vast potential of secondary metabolite production in Penicillium species.</title>
        <authorList>
            <person name="Nielsen J.C."/>
            <person name="Grijseels S."/>
            <person name="Prigent S."/>
            <person name="Ji B."/>
            <person name="Dainat J."/>
            <person name="Nielsen K.F."/>
            <person name="Frisvad J.C."/>
            <person name="Workman M."/>
            <person name="Nielsen J."/>
        </authorList>
    </citation>
    <scope>NUCLEOTIDE SEQUENCE [LARGE SCALE GENOMIC DNA]</scope>
    <source>
        <strain evidence="10">IBT 13039</strain>
    </source>
</reference>
<dbReference type="GO" id="GO:0020037">
    <property type="term" value="F:heme binding"/>
    <property type="evidence" value="ECO:0007669"/>
    <property type="project" value="InterPro"/>
</dbReference>
<dbReference type="SUPFAM" id="SSF48264">
    <property type="entry name" value="Cytochrome P450"/>
    <property type="match status" value="1"/>
</dbReference>
<comment type="cofactor">
    <cofactor evidence="1">
        <name>heme</name>
        <dbReference type="ChEBI" id="CHEBI:30413"/>
    </cofactor>
</comment>
<keyword evidence="8" id="KW-1133">Transmembrane helix</keyword>
<evidence type="ECO:0000313" key="9">
    <source>
        <dbReference type="EMBL" id="OQE75571.1"/>
    </source>
</evidence>
<gene>
    <name evidence="9" type="ORF">PENNAL_c0073G06533</name>
</gene>
<dbReference type="PANTHER" id="PTHR24305">
    <property type="entry name" value="CYTOCHROME P450"/>
    <property type="match status" value="1"/>
</dbReference>
<dbReference type="GO" id="GO:0016705">
    <property type="term" value="F:oxidoreductase activity, acting on paired donors, with incorporation or reduction of molecular oxygen"/>
    <property type="evidence" value="ECO:0007669"/>
    <property type="project" value="InterPro"/>
</dbReference>
<comment type="similarity">
    <text evidence="2">Belongs to the cytochrome P450 family.</text>
</comment>
<dbReference type="PRINTS" id="PR00463">
    <property type="entry name" value="EP450I"/>
</dbReference>
<dbReference type="GO" id="GO:0043386">
    <property type="term" value="P:mycotoxin biosynthetic process"/>
    <property type="evidence" value="ECO:0007669"/>
    <property type="project" value="UniProtKB-ARBA"/>
</dbReference>
<dbReference type="GO" id="GO:0005506">
    <property type="term" value="F:iron ion binding"/>
    <property type="evidence" value="ECO:0007669"/>
    <property type="project" value="InterPro"/>
</dbReference>
<dbReference type="Proteomes" id="UP000191691">
    <property type="component" value="Unassembled WGS sequence"/>
</dbReference>
<dbReference type="Pfam" id="PF00067">
    <property type="entry name" value="p450"/>
    <property type="match status" value="2"/>
</dbReference>
<protein>
    <recommendedName>
        <fullName evidence="11">Cytochrome P450</fullName>
    </recommendedName>
</protein>
<keyword evidence="8" id="KW-0472">Membrane</keyword>
<comment type="caution">
    <text evidence="9">The sequence shown here is derived from an EMBL/GenBank/DDBJ whole genome shotgun (WGS) entry which is preliminary data.</text>
</comment>
<keyword evidence="8" id="KW-0812">Transmembrane</keyword>
<dbReference type="InterPro" id="IPR001128">
    <property type="entry name" value="Cyt_P450"/>
</dbReference>